<dbReference type="EMBL" id="BGZK01000089">
    <property type="protein sequence ID" value="GBP17647.1"/>
    <property type="molecule type" value="Genomic_DNA"/>
</dbReference>
<keyword evidence="2" id="KW-1185">Reference proteome</keyword>
<accession>A0A4C1TUG4</accession>
<proteinExistence type="predicted"/>
<gene>
    <name evidence="1" type="ORF">EVAR_8644_1</name>
</gene>
<organism evidence="1 2">
    <name type="scientific">Eumeta variegata</name>
    <name type="common">Bagworm moth</name>
    <name type="synonym">Eumeta japonica</name>
    <dbReference type="NCBI Taxonomy" id="151549"/>
    <lineage>
        <taxon>Eukaryota</taxon>
        <taxon>Metazoa</taxon>
        <taxon>Ecdysozoa</taxon>
        <taxon>Arthropoda</taxon>
        <taxon>Hexapoda</taxon>
        <taxon>Insecta</taxon>
        <taxon>Pterygota</taxon>
        <taxon>Neoptera</taxon>
        <taxon>Endopterygota</taxon>
        <taxon>Lepidoptera</taxon>
        <taxon>Glossata</taxon>
        <taxon>Ditrysia</taxon>
        <taxon>Tineoidea</taxon>
        <taxon>Psychidae</taxon>
        <taxon>Oiketicinae</taxon>
        <taxon>Eumeta</taxon>
    </lineage>
</organism>
<comment type="caution">
    <text evidence="1">The sequence shown here is derived from an EMBL/GenBank/DDBJ whole genome shotgun (WGS) entry which is preliminary data.</text>
</comment>
<protein>
    <submittedName>
        <fullName evidence="1">Uncharacterized protein</fullName>
    </submittedName>
</protein>
<evidence type="ECO:0000313" key="2">
    <source>
        <dbReference type="Proteomes" id="UP000299102"/>
    </source>
</evidence>
<reference evidence="1 2" key="1">
    <citation type="journal article" date="2019" name="Commun. Biol.">
        <title>The bagworm genome reveals a unique fibroin gene that provides high tensile strength.</title>
        <authorList>
            <person name="Kono N."/>
            <person name="Nakamura H."/>
            <person name="Ohtoshi R."/>
            <person name="Tomita M."/>
            <person name="Numata K."/>
            <person name="Arakawa K."/>
        </authorList>
    </citation>
    <scope>NUCLEOTIDE SEQUENCE [LARGE SCALE GENOMIC DNA]</scope>
</reference>
<sequence length="268" mass="30325">MESAKPDTKRLLWPILAYQYSVVVQIRGSAVGCMLHILHVAGERIDVIKLNRFKFEYYTRPDNATKIVNYNLLAIDEYRLALHSYHSKSQLAPALPSYNYAAFGVSGLAPFSHCDWLKVQFIRFLDMKQFGSNSISPRICPRGMSISDRKTRNRGCSESSEPLTTDVTYQVTESSGLTCRSRHGAAKQRKCLRQQSISRSNIRIHILLLRPKDVPERSKRRICSAGTRREPAVDREPAATIRADDRGTLTRNDDVHGDGLTLRANQSC</sequence>
<name>A0A4C1TUG4_EUMVA</name>
<dbReference type="Proteomes" id="UP000299102">
    <property type="component" value="Unassembled WGS sequence"/>
</dbReference>
<evidence type="ECO:0000313" key="1">
    <source>
        <dbReference type="EMBL" id="GBP17647.1"/>
    </source>
</evidence>
<dbReference type="AlphaFoldDB" id="A0A4C1TUG4"/>